<dbReference type="PANTHER" id="PTHR12736:SF21">
    <property type="entry name" value="LANC-LIKE PROTEIN 2"/>
    <property type="match status" value="1"/>
</dbReference>
<reference evidence="4" key="1">
    <citation type="submission" date="2015-02" db="EMBL/GenBank/DDBJ databases">
        <title>Genome sequencing for Strongylocentrotus purpuratus.</title>
        <authorList>
            <person name="Murali S."/>
            <person name="Liu Y."/>
            <person name="Vee V."/>
            <person name="English A."/>
            <person name="Wang M."/>
            <person name="Skinner E."/>
            <person name="Han Y."/>
            <person name="Muzny D.M."/>
            <person name="Worley K.C."/>
            <person name="Gibbs R.A."/>
        </authorList>
    </citation>
    <scope>NUCLEOTIDE SEQUENCE</scope>
</reference>
<feature type="binding site" evidence="2">
    <location>
        <position position="277"/>
    </location>
    <ligand>
        <name>Zn(2+)</name>
        <dbReference type="ChEBI" id="CHEBI:29105"/>
    </ligand>
</feature>
<dbReference type="AlphaFoldDB" id="A0A7M7T1C3"/>
<protein>
    <recommendedName>
        <fullName evidence="5">LanC-like protein 2</fullName>
    </recommendedName>
</protein>
<dbReference type="InterPro" id="IPR012341">
    <property type="entry name" value="6hp_glycosidase-like_sf"/>
</dbReference>
<feature type="binding site" evidence="2">
    <location>
        <position position="278"/>
    </location>
    <ligand>
        <name>Zn(2+)</name>
        <dbReference type="ChEBI" id="CHEBI:29105"/>
    </ligand>
</feature>
<reference evidence="3" key="2">
    <citation type="submission" date="2021-01" db="UniProtKB">
        <authorList>
            <consortium name="EnsemblMetazoa"/>
        </authorList>
    </citation>
    <scope>IDENTIFICATION</scope>
</reference>
<organism evidence="3 4">
    <name type="scientific">Strongylocentrotus purpuratus</name>
    <name type="common">Purple sea urchin</name>
    <dbReference type="NCBI Taxonomy" id="7668"/>
    <lineage>
        <taxon>Eukaryota</taxon>
        <taxon>Metazoa</taxon>
        <taxon>Echinodermata</taxon>
        <taxon>Eleutherozoa</taxon>
        <taxon>Echinozoa</taxon>
        <taxon>Echinoidea</taxon>
        <taxon>Euechinoidea</taxon>
        <taxon>Echinacea</taxon>
        <taxon>Camarodonta</taxon>
        <taxon>Echinidea</taxon>
        <taxon>Strongylocentrotidae</taxon>
        <taxon>Strongylocentrotus</taxon>
    </lineage>
</organism>
<dbReference type="PRINTS" id="PR01951">
    <property type="entry name" value="LANCEUKARYTE"/>
</dbReference>
<evidence type="ECO:0000256" key="1">
    <source>
        <dbReference type="ARBA" id="ARBA00007179"/>
    </source>
</evidence>
<dbReference type="EnsemblMetazoa" id="XM_030990818">
    <property type="protein sequence ID" value="XP_030846678"/>
    <property type="gene ID" value="LOC593095"/>
</dbReference>
<evidence type="ECO:0008006" key="5">
    <source>
        <dbReference type="Google" id="ProtNLM"/>
    </source>
</evidence>
<feature type="binding site" evidence="2">
    <location>
        <position position="231"/>
    </location>
    <ligand>
        <name>Zn(2+)</name>
        <dbReference type="ChEBI" id="CHEBI:29105"/>
    </ligand>
</feature>
<dbReference type="GO" id="GO:0005975">
    <property type="term" value="P:carbohydrate metabolic process"/>
    <property type="evidence" value="ECO:0007669"/>
    <property type="project" value="InterPro"/>
</dbReference>
<keyword evidence="4" id="KW-1185">Reference proteome</keyword>
<dbReference type="RefSeq" id="XP_030846678.1">
    <property type="nucleotide sequence ID" value="XM_030990818.1"/>
</dbReference>
<dbReference type="SUPFAM" id="SSF158745">
    <property type="entry name" value="LanC-like"/>
    <property type="match status" value="1"/>
</dbReference>
<evidence type="ECO:0000313" key="3">
    <source>
        <dbReference type="EnsemblMetazoa" id="XP_030846678"/>
    </source>
</evidence>
<dbReference type="GO" id="GO:0031179">
    <property type="term" value="P:peptide modification"/>
    <property type="evidence" value="ECO:0007669"/>
    <property type="project" value="InterPro"/>
</dbReference>
<dbReference type="SMART" id="SM01260">
    <property type="entry name" value="LANC_like"/>
    <property type="match status" value="1"/>
</dbReference>
<comment type="similarity">
    <text evidence="1">Belongs to the LanC-like protein family.</text>
</comment>
<sequence>MESGLRRDCDESDQSVYTGVTGISLLYLHLYTLNKTEEYLSRGYEYIKRPLQHLKGRRVTFMCGDAGPLAVGCLLYHKMGKQTEAQQCIDKLQSFVRLTEDPSLPDELLYGRVGYLYALLFLQKHLGEGNIDPGIINKVCRCILDSGEKLAKKEKSKSPLLFEWHNKKYVGAAHGMAGILALLMQVKSDTVTGSLPSLIKPTVDYILELRFPSGNFPSSLGNQSDKLIHWCHGAPGVVHMLLQAHKVFGDAKYLSAAVDCGTVVWERGILRKGYGLCHGTAGNAYAFLALYQATKDEQYLYKACKFAEWCMDYGKHGCKLADRPYSLMEGMAGTIYFLSDLLHPNDARFPGLYVT</sequence>
<dbReference type="Pfam" id="PF05147">
    <property type="entry name" value="LANC_like"/>
    <property type="match status" value="1"/>
</dbReference>
<name>A0A7M7T1C3_STRPU</name>
<dbReference type="Proteomes" id="UP000007110">
    <property type="component" value="Unassembled WGS sequence"/>
</dbReference>
<dbReference type="PRINTS" id="PR01950">
    <property type="entry name" value="LANCSUPER"/>
</dbReference>
<dbReference type="GO" id="GO:0046872">
    <property type="term" value="F:metal ion binding"/>
    <property type="evidence" value="ECO:0007669"/>
    <property type="project" value="UniProtKB-KW"/>
</dbReference>
<evidence type="ECO:0000256" key="2">
    <source>
        <dbReference type="PIRSR" id="PIRSR607822-1"/>
    </source>
</evidence>
<dbReference type="InterPro" id="IPR007822">
    <property type="entry name" value="LANC-like"/>
</dbReference>
<dbReference type="CDD" id="cd04794">
    <property type="entry name" value="euk_LANCL"/>
    <property type="match status" value="1"/>
</dbReference>
<dbReference type="PANTHER" id="PTHR12736">
    <property type="entry name" value="LANC-LIKE PROTEIN"/>
    <property type="match status" value="1"/>
</dbReference>
<proteinExistence type="inferred from homology"/>
<accession>A0A7M7T1C3</accession>
<dbReference type="InterPro" id="IPR020464">
    <property type="entry name" value="LanC-like_prot_euk"/>
</dbReference>
<evidence type="ECO:0000313" key="4">
    <source>
        <dbReference type="Proteomes" id="UP000007110"/>
    </source>
</evidence>
<keyword evidence="2" id="KW-0862">Zinc</keyword>
<dbReference type="OMA" id="LSLYFEW"/>
<dbReference type="GeneID" id="593095"/>
<keyword evidence="2" id="KW-0479">Metal-binding</keyword>
<dbReference type="Gene3D" id="1.50.10.10">
    <property type="match status" value="1"/>
</dbReference>